<dbReference type="EMBL" id="JAQHXR010000004">
    <property type="protein sequence ID" value="MDA3969424.1"/>
    <property type="molecule type" value="Genomic_DNA"/>
</dbReference>
<evidence type="ECO:0000259" key="1">
    <source>
        <dbReference type="Pfam" id="PF00535"/>
    </source>
</evidence>
<dbReference type="Pfam" id="PF00535">
    <property type="entry name" value="Glycos_transf_2"/>
    <property type="match status" value="1"/>
</dbReference>
<dbReference type="PANTHER" id="PTHR22916:SF3">
    <property type="entry name" value="UDP-GLCNAC:BETAGAL BETA-1,3-N-ACETYLGLUCOSAMINYLTRANSFERASE-LIKE PROTEIN 1"/>
    <property type="match status" value="1"/>
</dbReference>
<dbReference type="Proteomes" id="UP001210261">
    <property type="component" value="Unassembled WGS sequence"/>
</dbReference>
<evidence type="ECO:0000313" key="2">
    <source>
        <dbReference type="EMBL" id="MDA3969424.1"/>
    </source>
</evidence>
<accession>A0ABT4VFE4</accession>
<dbReference type="Gene3D" id="3.90.550.10">
    <property type="entry name" value="Spore Coat Polysaccharide Biosynthesis Protein SpsA, Chain A"/>
    <property type="match status" value="2"/>
</dbReference>
<proteinExistence type="predicted"/>
<keyword evidence="3" id="KW-1185">Reference proteome</keyword>
<dbReference type="InterPro" id="IPR001173">
    <property type="entry name" value="Glyco_trans_2-like"/>
</dbReference>
<evidence type="ECO:0000313" key="3">
    <source>
        <dbReference type="Proteomes" id="UP001210261"/>
    </source>
</evidence>
<feature type="domain" description="Glycosyltransferase 2-like" evidence="1">
    <location>
        <begin position="7"/>
        <end position="82"/>
    </location>
</feature>
<dbReference type="PANTHER" id="PTHR22916">
    <property type="entry name" value="GLYCOSYLTRANSFERASE"/>
    <property type="match status" value="1"/>
</dbReference>
<dbReference type="CDD" id="cd00761">
    <property type="entry name" value="Glyco_tranf_GTA_type"/>
    <property type="match status" value="1"/>
</dbReference>
<name>A0ABT4VFE4_9HELI</name>
<gene>
    <name evidence="2" type="ORF">PF021_07045</name>
</gene>
<reference evidence="2 3" key="1">
    <citation type="submission" date="2023-01" db="EMBL/GenBank/DDBJ databases">
        <title>Description of Helicobacter ibis sp. nov. isolated from faecal droppings of black-faced ibis (Theristicus melanopis).</title>
        <authorList>
            <person name="Lopez-Cantillo M."/>
            <person name="Vidal-Veuthey B."/>
            <person name="Mella A."/>
            <person name="De La Haba R."/>
            <person name="Collado L."/>
        </authorList>
    </citation>
    <scope>NUCLEOTIDE SEQUENCE [LARGE SCALE GENOMIC DNA]</scope>
    <source>
        <strain evidence="2 3">A82</strain>
    </source>
</reference>
<dbReference type="RefSeq" id="WP_271021782.1">
    <property type="nucleotide sequence ID" value="NZ_JAQHXR010000004.1"/>
</dbReference>
<comment type="caution">
    <text evidence="2">The sequence shown here is derived from an EMBL/GenBank/DDBJ whole genome shotgun (WGS) entry which is preliminary data.</text>
</comment>
<dbReference type="InterPro" id="IPR029044">
    <property type="entry name" value="Nucleotide-diphossugar_trans"/>
</dbReference>
<protein>
    <submittedName>
        <fullName evidence="2">Glycosyltransferase family A protein</fullName>
    </submittedName>
</protein>
<dbReference type="SUPFAM" id="SSF53448">
    <property type="entry name" value="Nucleotide-diphospho-sugar transferases"/>
    <property type="match status" value="1"/>
</dbReference>
<organism evidence="2 3">
    <name type="scientific">Helicobacter ibis</name>
    <dbReference type="NCBI Taxonomy" id="2962633"/>
    <lineage>
        <taxon>Bacteria</taxon>
        <taxon>Pseudomonadati</taxon>
        <taxon>Campylobacterota</taxon>
        <taxon>Epsilonproteobacteria</taxon>
        <taxon>Campylobacterales</taxon>
        <taxon>Helicobacteraceae</taxon>
        <taxon>Helicobacter</taxon>
    </lineage>
</organism>
<sequence length="400" mass="47155">MENPLVSIIIPIHNVEFYLARCLQSIINQTYKNLDIILVDDGSTDNSLNIALQYAQNDNRILIIQKPNALQSSAKNMGLEFIHGSELRECIFGNTTKVTSYTQNSFNEESKIIDKETILKHFTTNNNHIKTNLEDISTLLTQKLPEDSWIRFVDSDDYLPLDSIERCVRETQNNKHLELVSHSITNDNNTNTNDITCDSLCRYESLSYDNGLEMLKNHKKYISSFCWQGIINTNILNRYNLRHQLGIYCEDLDFGTILYALCRGFLYKNFIGYIYTIRENSTMHYTKTMPQKMPRILEPLRGHFTNYKDLGEYFLSYSKVIAALHIYRFYKQINLQDKKAYKKLFTTYILHYILLYKNKDILNLINKLKEEKLIKYPRLIFLYSKAREIYRHPSRIFKSN</sequence>